<dbReference type="OrthoDB" id="10249245at2759"/>
<dbReference type="GO" id="GO:0003779">
    <property type="term" value="F:actin binding"/>
    <property type="evidence" value="ECO:0007669"/>
    <property type="project" value="UniProtKB-KW"/>
</dbReference>
<evidence type="ECO:0000256" key="3">
    <source>
        <dbReference type="ARBA" id="ARBA00015630"/>
    </source>
</evidence>
<feature type="domain" description="ADF-H" evidence="6">
    <location>
        <begin position="3"/>
        <end position="134"/>
    </location>
</feature>
<dbReference type="PANTHER" id="PTHR11913">
    <property type="entry name" value="COFILIN-RELATED"/>
    <property type="match status" value="1"/>
</dbReference>
<dbReference type="HOGENOM" id="CLU_094004_3_2_1"/>
<dbReference type="AlphaFoldDB" id="A0A0C3PR77"/>
<dbReference type="STRING" id="745531.A0A0C3PR77"/>
<dbReference type="CDD" id="cd11286">
    <property type="entry name" value="ADF_cofilin_like"/>
    <property type="match status" value="1"/>
</dbReference>
<keyword evidence="4" id="KW-0009">Actin-binding</keyword>
<evidence type="ECO:0000313" key="7">
    <source>
        <dbReference type="EMBL" id="KIP09683.1"/>
    </source>
</evidence>
<protein>
    <recommendedName>
        <fullName evidence="3">Cofilin</fullName>
    </recommendedName>
    <alternativeName>
        <fullName evidence="5">Actin-depolymerizing factor 1</fullName>
    </alternativeName>
</protein>
<keyword evidence="8" id="KW-1185">Reference proteome</keyword>
<comment type="subcellular location">
    <subcellularLocation>
        <location evidence="1">Nucleus matrix</location>
    </subcellularLocation>
</comment>
<dbReference type="SUPFAM" id="SSF55753">
    <property type="entry name" value="Actin depolymerizing proteins"/>
    <property type="match status" value="1"/>
</dbReference>
<dbReference type="GO" id="GO:0015629">
    <property type="term" value="C:actin cytoskeleton"/>
    <property type="evidence" value="ECO:0007669"/>
    <property type="project" value="InterPro"/>
</dbReference>
<dbReference type="GO" id="GO:0030042">
    <property type="term" value="P:actin filament depolymerization"/>
    <property type="evidence" value="ECO:0007669"/>
    <property type="project" value="InterPro"/>
</dbReference>
<sequence length="138" mass="15824">MQSSGVAVADDCITSYQDLMKRKHKFVVYGLNPKFTEIVVLKTSEDPDYEVFLKEFPHDQCRWAVYDLEYEVEDGGKRNKVLFVYWSPGSSSVKQRMVYSASNNALKSRLGVAVEIQGNDEDDLEFVTVLEKAKRNSR</sequence>
<reference evidence="7 8" key="1">
    <citation type="journal article" date="2014" name="PLoS Genet.">
        <title>Analysis of the Phlebiopsis gigantea genome, transcriptome and secretome provides insight into its pioneer colonization strategies of wood.</title>
        <authorList>
            <person name="Hori C."/>
            <person name="Ishida T."/>
            <person name="Igarashi K."/>
            <person name="Samejima M."/>
            <person name="Suzuki H."/>
            <person name="Master E."/>
            <person name="Ferreira P."/>
            <person name="Ruiz-Duenas F.J."/>
            <person name="Held B."/>
            <person name="Canessa P."/>
            <person name="Larrondo L.F."/>
            <person name="Schmoll M."/>
            <person name="Druzhinina I.S."/>
            <person name="Kubicek C.P."/>
            <person name="Gaskell J.A."/>
            <person name="Kersten P."/>
            <person name="St John F."/>
            <person name="Glasner J."/>
            <person name="Sabat G."/>
            <person name="Splinter BonDurant S."/>
            <person name="Syed K."/>
            <person name="Yadav J."/>
            <person name="Mgbeahuruike A.C."/>
            <person name="Kovalchuk A."/>
            <person name="Asiegbu F.O."/>
            <person name="Lackner G."/>
            <person name="Hoffmeister D."/>
            <person name="Rencoret J."/>
            <person name="Gutierrez A."/>
            <person name="Sun H."/>
            <person name="Lindquist E."/>
            <person name="Barry K."/>
            <person name="Riley R."/>
            <person name="Grigoriev I.V."/>
            <person name="Henrissat B."/>
            <person name="Kues U."/>
            <person name="Berka R.M."/>
            <person name="Martinez A.T."/>
            <person name="Covert S.F."/>
            <person name="Blanchette R.A."/>
            <person name="Cullen D."/>
        </authorList>
    </citation>
    <scope>NUCLEOTIDE SEQUENCE [LARGE SCALE GENOMIC DNA]</scope>
    <source>
        <strain evidence="7 8">11061_1 CR5-6</strain>
    </source>
</reference>
<evidence type="ECO:0000256" key="5">
    <source>
        <dbReference type="ARBA" id="ARBA00032427"/>
    </source>
</evidence>
<evidence type="ECO:0000259" key="6">
    <source>
        <dbReference type="PROSITE" id="PS51263"/>
    </source>
</evidence>
<dbReference type="InterPro" id="IPR002108">
    <property type="entry name" value="ADF-H"/>
</dbReference>
<dbReference type="Pfam" id="PF00241">
    <property type="entry name" value="Cofilin_ADF"/>
    <property type="match status" value="1"/>
</dbReference>
<dbReference type="Proteomes" id="UP000053257">
    <property type="component" value="Unassembled WGS sequence"/>
</dbReference>
<evidence type="ECO:0000313" key="8">
    <source>
        <dbReference type="Proteomes" id="UP000053257"/>
    </source>
</evidence>
<evidence type="ECO:0000256" key="4">
    <source>
        <dbReference type="ARBA" id="ARBA00023203"/>
    </source>
</evidence>
<comment type="similarity">
    <text evidence="2">Belongs to the actin-binding proteins ADF family.</text>
</comment>
<dbReference type="InterPro" id="IPR017904">
    <property type="entry name" value="ADF/Cofilin"/>
</dbReference>
<name>A0A0C3PR77_PHLG1</name>
<gene>
    <name evidence="7" type="ORF">PHLGIDRAFT_116158</name>
</gene>
<organism evidence="7 8">
    <name type="scientific">Phlebiopsis gigantea (strain 11061_1 CR5-6)</name>
    <name type="common">White-rot fungus</name>
    <name type="synonym">Peniophora gigantea</name>
    <dbReference type="NCBI Taxonomy" id="745531"/>
    <lineage>
        <taxon>Eukaryota</taxon>
        <taxon>Fungi</taxon>
        <taxon>Dikarya</taxon>
        <taxon>Basidiomycota</taxon>
        <taxon>Agaricomycotina</taxon>
        <taxon>Agaricomycetes</taxon>
        <taxon>Polyporales</taxon>
        <taxon>Phanerochaetaceae</taxon>
        <taxon>Phlebiopsis</taxon>
    </lineage>
</organism>
<dbReference type="PROSITE" id="PS51263">
    <property type="entry name" value="ADF_H"/>
    <property type="match status" value="1"/>
</dbReference>
<evidence type="ECO:0000256" key="2">
    <source>
        <dbReference type="ARBA" id="ARBA00006844"/>
    </source>
</evidence>
<dbReference type="Gene3D" id="3.40.20.10">
    <property type="entry name" value="Severin"/>
    <property type="match status" value="1"/>
</dbReference>
<dbReference type="EMBL" id="KN840463">
    <property type="protein sequence ID" value="KIP09683.1"/>
    <property type="molecule type" value="Genomic_DNA"/>
</dbReference>
<dbReference type="GO" id="GO:0016363">
    <property type="term" value="C:nuclear matrix"/>
    <property type="evidence" value="ECO:0007669"/>
    <property type="project" value="UniProtKB-SubCell"/>
</dbReference>
<accession>A0A0C3PR77</accession>
<dbReference type="InterPro" id="IPR029006">
    <property type="entry name" value="ADF-H/Gelsolin-like_dom_sf"/>
</dbReference>
<evidence type="ECO:0000256" key="1">
    <source>
        <dbReference type="ARBA" id="ARBA00004109"/>
    </source>
</evidence>
<proteinExistence type="inferred from homology"/>
<dbReference type="SMART" id="SM00102">
    <property type="entry name" value="ADF"/>
    <property type="match status" value="1"/>
</dbReference>